<dbReference type="InterPro" id="IPR004308">
    <property type="entry name" value="GCS"/>
</dbReference>
<keyword evidence="6 10" id="KW-0547">Nucleotide-binding</keyword>
<dbReference type="EMBL" id="JMKJ01000587">
    <property type="protein sequence ID" value="KGG50314.1"/>
    <property type="molecule type" value="Genomic_DNA"/>
</dbReference>
<dbReference type="PANTHER" id="PTHR11164:SF0">
    <property type="entry name" value="GLUTAMATE--CYSTEINE LIGASE CATALYTIC SUBUNIT"/>
    <property type="match status" value="1"/>
</dbReference>
<dbReference type="RefSeq" id="XP_013236757.1">
    <property type="nucleotide sequence ID" value="XM_013381303.1"/>
</dbReference>
<evidence type="ECO:0000256" key="8">
    <source>
        <dbReference type="ARBA" id="ARBA00030585"/>
    </source>
</evidence>
<dbReference type="AlphaFoldDB" id="A0A098VNF6"/>
<keyword evidence="7 10" id="KW-0067">ATP-binding</keyword>
<dbReference type="UniPathway" id="UPA00142">
    <property type="reaction ID" value="UER00209"/>
</dbReference>
<evidence type="ECO:0000256" key="5">
    <source>
        <dbReference type="ARBA" id="ARBA00022684"/>
    </source>
</evidence>
<keyword evidence="11" id="KW-0472">Membrane</keyword>
<evidence type="ECO:0000256" key="11">
    <source>
        <dbReference type="SAM" id="Phobius"/>
    </source>
</evidence>
<dbReference type="OrthoDB" id="7939818at2759"/>
<comment type="pathway">
    <text evidence="1 10">Sulfur metabolism; glutathione biosynthesis; glutathione from L-cysteine and L-glutamate: step 1/2.</text>
</comment>
<gene>
    <name evidence="12" type="ORF">DI09_77p40</name>
</gene>
<dbReference type="Gene3D" id="3.30.590.50">
    <property type="match status" value="2"/>
</dbReference>
<dbReference type="PANTHER" id="PTHR11164">
    <property type="entry name" value="GLUTAMATE CYSTEINE LIGASE"/>
    <property type="match status" value="1"/>
</dbReference>
<dbReference type="HOGENOM" id="CLU_010467_0_0_1"/>
<feature type="transmembrane region" description="Helical" evidence="11">
    <location>
        <begin position="183"/>
        <end position="205"/>
    </location>
</feature>
<evidence type="ECO:0000256" key="3">
    <source>
        <dbReference type="ARBA" id="ARBA00012220"/>
    </source>
</evidence>
<dbReference type="SUPFAM" id="SSF55931">
    <property type="entry name" value="Glutamine synthetase/guanido kinase"/>
    <property type="match status" value="1"/>
</dbReference>
<keyword evidence="13" id="KW-1185">Reference proteome</keyword>
<dbReference type="Pfam" id="PF03074">
    <property type="entry name" value="GCS"/>
    <property type="match status" value="1"/>
</dbReference>
<dbReference type="Gene3D" id="1.10.8.960">
    <property type="match status" value="1"/>
</dbReference>
<organism evidence="12 13">
    <name type="scientific">Mitosporidium daphniae</name>
    <dbReference type="NCBI Taxonomy" id="1485682"/>
    <lineage>
        <taxon>Eukaryota</taxon>
        <taxon>Fungi</taxon>
        <taxon>Fungi incertae sedis</taxon>
        <taxon>Microsporidia</taxon>
        <taxon>Mitosporidium</taxon>
    </lineage>
</organism>
<evidence type="ECO:0000256" key="1">
    <source>
        <dbReference type="ARBA" id="ARBA00005006"/>
    </source>
</evidence>
<dbReference type="VEuPathDB" id="MicrosporidiaDB:DI09_77p40"/>
<evidence type="ECO:0000256" key="4">
    <source>
        <dbReference type="ARBA" id="ARBA00022598"/>
    </source>
</evidence>
<dbReference type="GO" id="GO:0005524">
    <property type="term" value="F:ATP binding"/>
    <property type="evidence" value="ECO:0007669"/>
    <property type="project" value="UniProtKB-UniRule"/>
</dbReference>
<keyword evidence="11" id="KW-0812">Transmembrane</keyword>
<dbReference type="Proteomes" id="UP000029725">
    <property type="component" value="Unassembled WGS sequence"/>
</dbReference>
<name>A0A098VNF6_9MICR</name>
<proteinExistence type="inferred from homology"/>
<evidence type="ECO:0000313" key="13">
    <source>
        <dbReference type="Proteomes" id="UP000029725"/>
    </source>
</evidence>
<evidence type="ECO:0000256" key="6">
    <source>
        <dbReference type="ARBA" id="ARBA00022741"/>
    </source>
</evidence>
<comment type="catalytic activity">
    <reaction evidence="10">
        <text>L-cysteine + L-glutamate + ATP = gamma-L-glutamyl-L-cysteine + ADP + phosphate + H(+)</text>
        <dbReference type="Rhea" id="RHEA:13285"/>
        <dbReference type="ChEBI" id="CHEBI:15378"/>
        <dbReference type="ChEBI" id="CHEBI:29985"/>
        <dbReference type="ChEBI" id="CHEBI:30616"/>
        <dbReference type="ChEBI" id="CHEBI:35235"/>
        <dbReference type="ChEBI" id="CHEBI:43474"/>
        <dbReference type="ChEBI" id="CHEBI:58173"/>
        <dbReference type="ChEBI" id="CHEBI:456216"/>
        <dbReference type="EC" id="6.3.2.2"/>
    </reaction>
</comment>
<evidence type="ECO:0000256" key="2">
    <source>
        <dbReference type="ARBA" id="ARBA00008100"/>
    </source>
</evidence>
<dbReference type="GO" id="GO:0004357">
    <property type="term" value="F:glutamate-cysteine ligase activity"/>
    <property type="evidence" value="ECO:0007669"/>
    <property type="project" value="UniProtKB-UniRule"/>
</dbReference>
<keyword evidence="11" id="KW-1133">Transmembrane helix</keyword>
<comment type="caution">
    <text evidence="12">The sequence shown here is derived from an EMBL/GenBank/DDBJ whole genome shotgun (WGS) entry which is preliminary data.</text>
</comment>
<evidence type="ECO:0000256" key="9">
    <source>
        <dbReference type="ARBA" id="ARBA00032122"/>
    </source>
</evidence>
<dbReference type="GeneID" id="25260798"/>
<accession>A0A098VNF6</accession>
<keyword evidence="4 10" id="KW-0436">Ligase</keyword>
<evidence type="ECO:0000256" key="7">
    <source>
        <dbReference type="ARBA" id="ARBA00022840"/>
    </source>
</evidence>
<dbReference type="EC" id="6.3.2.2" evidence="3 10"/>
<reference evidence="12 13" key="1">
    <citation type="submission" date="2014-04" db="EMBL/GenBank/DDBJ databases">
        <title>A new species of microsporidia sheds light on the evolution of extreme parasitism.</title>
        <authorList>
            <person name="Haag K.L."/>
            <person name="James T.Y."/>
            <person name="Larsson R."/>
            <person name="Schaer T.M."/>
            <person name="Refardt D."/>
            <person name="Pombert J.-F."/>
            <person name="Ebert D."/>
        </authorList>
    </citation>
    <scope>NUCLEOTIDE SEQUENCE [LARGE SCALE GENOMIC DNA]</scope>
    <source>
        <strain evidence="12 13">UGP3</strain>
        <tissue evidence="12">Spores</tissue>
    </source>
</reference>
<protein>
    <recommendedName>
        <fullName evidence="3 10">Glutamate--cysteine ligase</fullName>
        <ecNumber evidence="3 10">6.3.2.2</ecNumber>
    </recommendedName>
    <alternativeName>
        <fullName evidence="9 10">Gamma-ECS</fullName>
    </alternativeName>
    <alternativeName>
        <fullName evidence="8 10">Gamma-glutamylcysteine synthetase</fullName>
    </alternativeName>
</protein>
<dbReference type="InterPro" id="IPR014746">
    <property type="entry name" value="Gln_synth/guanido_kin_cat_dom"/>
</dbReference>
<evidence type="ECO:0000313" key="12">
    <source>
        <dbReference type="EMBL" id="KGG50314.1"/>
    </source>
</evidence>
<sequence>MEAKPSQWHPEYARWMLEATPEKPYPYTMWALARICEQDIRARRIEATSRLHANEYLLSLAAFPALGSPDFLWNNGSGNCPVNGPIANSAFLPDASISVHPRFSTLTRNIMERRGGILVDIPLPVFRDTKTPWPFHQNIEKNGTETEGMIHLDAMGFGMGLCCLQSTLQCPSLQKAMFLYDRLAIIAPIMIALTASTPAIASYLLDIDARWDIISNSVDDRTPEERQSQKSRYASISTFLSTPSSHLNDLPLPINLRMYDTLLRAGNMETALARHFGFLFVRDPLVLYPGDNDERLFESIQSTNWNTVRLKLPSASLDIPTWRVEFRPMEAQLTDFESAAFLILIQLVSRAIIMGENPLIELIPISLLDQNIACAQKRDAVRLESFYWKRPGGTIEQLTIDEIINGPDGLLRIARAELSRLEKAEADHNCSLQNGPSGSGILGHSSIKREIGDHEPTGYDRNAIERYLTFIGERAAGRIPTPARAIREFIMGHRSYAKDSVVPKEAIYDLMQKLVLHSVLNVPII</sequence>
<dbReference type="GO" id="GO:0006750">
    <property type="term" value="P:glutathione biosynthetic process"/>
    <property type="evidence" value="ECO:0007669"/>
    <property type="project" value="UniProtKB-UniRule"/>
</dbReference>
<comment type="similarity">
    <text evidence="2 10">Belongs to the glutamate--cysteine ligase type 3 family.</text>
</comment>
<keyword evidence="5 10" id="KW-0317">Glutathione biosynthesis</keyword>
<evidence type="ECO:0000256" key="10">
    <source>
        <dbReference type="RuleBase" id="RU367135"/>
    </source>
</evidence>